<dbReference type="Proteomes" id="UP000030758">
    <property type="component" value="Unassembled WGS sequence"/>
</dbReference>
<proteinExistence type="predicted"/>
<name>A0A085MVI2_9BILA</name>
<gene>
    <name evidence="2" type="ORF">M514_04483</name>
</gene>
<organism evidence="2">
    <name type="scientific">Trichuris suis</name>
    <name type="common">pig whipworm</name>
    <dbReference type="NCBI Taxonomy" id="68888"/>
    <lineage>
        <taxon>Eukaryota</taxon>
        <taxon>Metazoa</taxon>
        <taxon>Ecdysozoa</taxon>
        <taxon>Nematoda</taxon>
        <taxon>Enoplea</taxon>
        <taxon>Dorylaimia</taxon>
        <taxon>Trichinellida</taxon>
        <taxon>Trichuridae</taxon>
        <taxon>Trichuris</taxon>
    </lineage>
</organism>
<evidence type="ECO:0000313" key="2">
    <source>
        <dbReference type="EMBL" id="KFD61228.1"/>
    </source>
</evidence>
<reference evidence="2" key="1">
    <citation type="journal article" date="2014" name="Nat. Genet.">
        <title>Genome and transcriptome of the porcine whipworm Trichuris suis.</title>
        <authorList>
            <person name="Jex A.R."/>
            <person name="Nejsum P."/>
            <person name="Schwarz E.M."/>
            <person name="Hu L."/>
            <person name="Young N.D."/>
            <person name="Hall R.S."/>
            <person name="Korhonen P.K."/>
            <person name="Liao S."/>
            <person name="Thamsborg S."/>
            <person name="Xia J."/>
            <person name="Xu P."/>
            <person name="Wang S."/>
            <person name="Scheerlinck J.P."/>
            <person name="Hofmann A."/>
            <person name="Sternberg P.W."/>
            <person name="Wang J."/>
            <person name="Gasser R.B."/>
        </authorList>
    </citation>
    <scope>NUCLEOTIDE SEQUENCE [LARGE SCALE GENOMIC DNA]</scope>
    <source>
        <strain evidence="2">DCEP-RM93F</strain>
    </source>
</reference>
<feature type="region of interest" description="Disordered" evidence="1">
    <location>
        <begin position="390"/>
        <end position="411"/>
    </location>
</feature>
<evidence type="ECO:0000256" key="1">
    <source>
        <dbReference type="SAM" id="MobiDB-lite"/>
    </source>
</evidence>
<dbReference type="AlphaFoldDB" id="A0A085MVI2"/>
<feature type="compositionally biased region" description="Polar residues" evidence="1">
    <location>
        <begin position="400"/>
        <end position="411"/>
    </location>
</feature>
<dbReference type="EMBL" id="KL367631">
    <property type="protein sequence ID" value="KFD61228.1"/>
    <property type="molecule type" value="Genomic_DNA"/>
</dbReference>
<protein>
    <submittedName>
        <fullName evidence="2">Uncharacterized protein</fullName>
    </submittedName>
</protein>
<accession>A0A085MVI2</accession>
<sequence>MQIISHCMQIEISGQNTCRLAAIIAGRNIMRNSATCTLFAAWFALVGASNAHDVAEFGDSLLNDGGSHFLGSPVPFHDLQAKSAMAPTVKLKFVRNQEGNHVGTAEAKSQEEMSYEEAIAIGNNIMEKLKADKGDRPINFSPAQRRFLDTIQNTISRRNREKALAKSRQMDPSITESEIRMQNEQVADAKYVPYSGGYRIVKKVQPGAVAYKWNGIERVNPSKLRASSFESDHVELLPDGVERRRWYSHSLYPAKERAAAIPVLGVGDYIVDASSYLMAKPESRRWSMRSEPLPLVSSKRGRRKQRNIINTQIRRLESNVSDDQSAPRAKAQPLWITLARARKNWEVRFKPSNNGFQPYLTVRELKVPGGQPVVREGFLENNTFRIIPSVQGTPPAVQADTPNSEPTNNTLSGSVRILNLTSIDTGNIPSLERVPMEFLKNVLNVTSLMSNDEFKRKKFKCSITLETKLTICGYVLENKNR</sequence>